<evidence type="ECO:0000256" key="4">
    <source>
        <dbReference type="SAM" id="MobiDB-lite"/>
    </source>
</evidence>
<feature type="compositionally biased region" description="Basic and acidic residues" evidence="4">
    <location>
        <begin position="112"/>
        <end position="133"/>
    </location>
</feature>
<organism evidence="5 6">
    <name type="scientific">Halorubrum vacuolatum</name>
    <name type="common">Natronobacterium vacuolatum</name>
    <dbReference type="NCBI Taxonomy" id="63740"/>
    <lineage>
        <taxon>Archaea</taxon>
        <taxon>Methanobacteriati</taxon>
        <taxon>Methanobacteriota</taxon>
        <taxon>Stenosarchaea group</taxon>
        <taxon>Halobacteria</taxon>
        <taxon>Halobacteriales</taxon>
        <taxon>Haloferacaceae</taxon>
        <taxon>Halorubrum</taxon>
    </lineage>
</organism>
<dbReference type="AlphaFoldDB" id="A0A238YEC8"/>
<evidence type="ECO:0000313" key="5">
    <source>
        <dbReference type="EMBL" id="SNR69636.1"/>
    </source>
</evidence>
<evidence type="ECO:0000256" key="3">
    <source>
        <dbReference type="ARBA" id="ARBA00023186"/>
    </source>
</evidence>
<name>A0A238YEC8_HALVU</name>
<gene>
    <name evidence="5" type="ORF">SAMN06264855_1416</name>
</gene>
<dbReference type="Gene3D" id="1.10.560.10">
    <property type="entry name" value="GroEL-like equatorial domain"/>
    <property type="match status" value="1"/>
</dbReference>
<sequence>MPVDPRLAVNDRSQLALTAFADAMEIVPRTLATNAGTDPIEVVARLRTRHDAGDTDAGVGPSGSVQDMTAAGVVEPAAVVSGCLTTAVETAVILLRIDDVLDAEETASAATDPHDHAHDHGEEHGQTGGHDHGGYPWALSH</sequence>
<dbReference type="InterPro" id="IPR027413">
    <property type="entry name" value="GROEL-like_equatorial_sf"/>
</dbReference>
<accession>A0A238YEC8</accession>
<dbReference type="PANTHER" id="PTHR11353">
    <property type="entry name" value="CHAPERONIN"/>
    <property type="match status" value="1"/>
</dbReference>
<dbReference type="InterPro" id="IPR002423">
    <property type="entry name" value="Cpn60/GroEL/TCP-1"/>
</dbReference>
<proteinExistence type="predicted"/>
<keyword evidence="2" id="KW-0067">ATP-binding</keyword>
<keyword evidence="1" id="KW-0547">Nucleotide-binding</keyword>
<protein>
    <submittedName>
        <fullName evidence="5">TCP-1/cpn60 chaperonin family protein</fullName>
    </submittedName>
</protein>
<dbReference type="Pfam" id="PF00118">
    <property type="entry name" value="Cpn60_TCP1"/>
    <property type="match status" value="1"/>
</dbReference>
<dbReference type="SUPFAM" id="SSF48592">
    <property type="entry name" value="GroEL equatorial domain-like"/>
    <property type="match status" value="1"/>
</dbReference>
<evidence type="ECO:0000256" key="2">
    <source>
        <dbReference type="ARBA" id="ARBA00022840"/>
    </source>
</evidence>
<feature type="region of interest" description="Disordered" evidence="4">
    <location>
        <begin position="107"/>
        <end position="141"/>
    </location>
</feature>
<dbReference type="InterPro" id="IPR017998">
    <property type="entry name" value="Chaperone_TCP-1"/>
</dbReference>
<dbReference type="GO" id="GO:0140662">
    <property type="term" value="F:ATP-dependent protein folding chaperone"/>
    <property type="evidence" value="ECO:0007669"/>
    <property type="project" value="InterPro"/>
</dbReference>
<keyword evidence="3" id="KW-0143">Chaperone</keyword>
<dbReference type="EMBL" id="FZNQ01000041">
    <property type="protein sequence ID" value="SNR69636.1"/>
    <property type="molecule type" value="Genomic_DNA"/>
</dbReference>
<evidence type="ECO:0000256" key="1">
    <source>
        <dbReference type="ARBA" id="ARBA00022741"/>
    </source>
</evidence>
<evidence type="ECO:0000313" key="6">
    <source>
        <dbReference type="Proteomes" id="UP000198397"/>
    </source>
</evidence>
<dbReference type="GO" id="GO:0005524">
    <property type="term" value="F:ATP binding"/>
    <property type="evidence" value="ECO:0007669"/>
    <property type="project" value="UniProtKB-KW"/>
</dbReference>
<dbReference type="Proteomes" id="UP000198397">
    <property type="component" value="Unassembled WGS sequence"/>
</dbReference>
<keyword evidence="6" id="KW-1185">Reference proteome</keyword>
<reference evidence="5 6" key="1">
    <citation type="submission" date="2017-06" db="EMBL/GenBank/DDBJ databases">
        <authorList>
            <person name="Kim H.J."/>
            <person name="Triplett B.A."/>
        </authorList>
    </citation>
    <scope>NUCLEOTIDE SEQUENCE [LARGE SCALE GENOMIC DNA]</scope>
    <source>
        <strain evidence="5 6">DSM 8800</strain>
    </source>
</reference>